<keyword evidence="3" id="KW-0472">Membrane</keyword>
<protein>
    <submittedName>
        <fullName evidence="4">Uncharacterized protein</fullName>
    </submittedName>
</protein>
<accession>A0A2V1DLR6</accession>
<feature type="coiled-coil region" evidence="1">
    <location>
        <begin position="145"/>
        <end position="172"/>
    </location>
</feature>
<name>A0A2V1DLR6_9PLEO</name>
<keyword evidence="3" id="KW-1133">Transmembrane helix</keyword>
<evidence type="ECO:0000313" key="5">
    <source>
        <dbReference type="Proteomes" id="UP000244855"/>
    </source>
</evidence>
<dbReference type="EMBL" id="KZ805410">
    <property type="protein sequence ID" value="PVH98573.1"/>
    <property type="molecule type" value="Genomic_DNA"/>
</dbReference>
<evidence type="ECO:0000313" key="4">
    <source>
        <dbReference type="EMBL" id="PVH98573.1"/>
    </source>
</evidence>
<feature type="compositionally biased region" description="Polar residues" evidence="2">
    <location>
        <begin position="227"/>
        <end position="248"/>
    </location>
</feature>
<reference evidence="4 5" key="1">
    <citation type="journal article" date="2018" name="Sci. Rep.">
        <title>Comparative genomics provides insights into the lifestyle and reveals functional heterogeneity of dark septate endophytic fungi.</title>
        <authorList>
            <person name="Knapp D.G."/>
            <person name="Nemeth J.B."/>
            <person name="Barry K."/>
            <person name="Hainaut M."/>
            <person name="Henrissat B."/>
            <person name="Johnson J."/>
            <person name="Kuo A."/>
            <person name="Lim J.H.P."/>
            <person name="Lipzen A."/>
            <person name="Nolan M."/>
            <person name="Ohm R.A."/>
            <person name="Tamas L."/>
            <person name="Grigoriev I.V."/>
            <person name="Spatafora J.W."/>
            <person name="Nagy L.G."/>
            <person name="Kovacs G.M."/>
        </authorList>
    </citation>
    <scope>NUCLEOTIDE SEQUENCE [LARGE SCALE GENOMIC DNA]</scope>
    <source>
        <strain evidence="4 5">DSE2036</strain>
    </source>
</reference>
<feature type="region of interest" description="Disordered" evidence="2">
    <location>
        <begin position="43"/>
        <end position="132"/>
    </location>
</feature>
<dbReference type="Proteomes" id="UP000244855">
    <property type="component" value="Unassembled WGS sequence"/>
</dbReference>
<feature type="compositionally biased region" description="Polar residues" evidence="2">
    <location>
        <begin position="311"/>
        <end position="320"/>
    </location>
</feature>
<feature type="region of interest" description="Disordered" evidence="2">
    <location>
        <begin position="271"/>
        <end position="327"/>
    </location>
</feature>
<evidence type="ECO:0000256" key="1">
    <source>
        <dbReference type="SAM" id="Coils"/>
    </source>
</evidence>
<organism evidence="4 5">
    <name type="scientific">Periconia macrospinosa</name>
    <dbReference type="NCBI Taxonomy" id="97972"/>
    <lineage>
        <taxon>Eukaryota</taxon>
        <taxon>Fungi</taxon>
        <taxon>Dikarya</taxon>
        <taxon>Ascomycota</taxon>
        <taxon>Pezizomycotina</taxon>
        <taxon>Dothideomycetes</taxon>
        <taxon>Pleosporomycetidae</taxon>
        <taxon>Pleosporales</taxon>
        <taxon>Massarineae</taxon>
        <taxon>Periconiaceae</taxon>
        <taxon>Periconia</taxon>
    </lineage>
</organism>
<dbReference type="AlphaFoldDB" id="A0A2V1DLR6"/>
<keyword evidence="1" id="KW-0175">Coiled coil</keyword>
<gene>
    <name evidence="4" type="ORF">DM02DRAFT_729785</name>
</gene>
<feature type="compositionally biased region" description="Pro residues" evidence="2">
    <location>
        <begin position="106"/>
        <end position="118"/>
    </location>
</feature>
<dbReference type="PANTHER" id="PTHR22705">
    <property type="entry name" value="ZINC FINGER, ZZ DOMAIN CONTAINING 3"/>
    <property type="match status" value="1"/>
</dbReference>
<proteinExistence type="predicted"/>
<keyword evidence="3" id="KW-0812">Transmembrane</keyword>
<feature type="transmembrane region" description="Helical" evidence="3">
    <location>
        <begin position="20"/>
        <end position="40"/>
    </location>
</feature>
<evidence type="ECO:0000256" key="2">
    <source>
        <dbReference type="SAM" id="MobiDB-lite"/>
    </source>
</evidence>
<dbReference type="OrthoDB" id="20473at2759"/>
<evidence type="ECO:0000256" key="3">
    <source>
        <dbReference type="SAM" id="Phobius"/>
    </source>
</evidence>
<dbReference type="PANTHER" id="PTHR22705:SF0">
    <property type="entry name" value="ZZ-TYPE ZINC FINGER-CONTAINING PROTEIN 3"/>
    <property type="match status" value="1"/>
</dbReference>
<feature type="compositionally biased region" description="Low complexity" evidence="2">
    <location>
        <begin position="213"/>
        <end position="226"/>
    </location>
</feature>
<feature type="region of interest" description="Disordered" evidence="2">
    <location>
        <begin position="209"/>
        <end position="248"/>
    </location>
</feature>
<sequence>MYPSAVSYITSLYCTALHCAVLYCICTLFFLTSAMPALLVDTSTRSTSPSASSQSQSQSSSSTPSAQPHTRSSPSSRSPSPDRPPVSPITPTQTVAQLASTRPTAPSGPPPRAVPPPVATFRHQPPSLPIDQSENSDAIALRSAISLLQLQREKSKRDLKALEELKQQALSNPKAFAQSLQNQRSTASTSQIDILAPTLSDISDAARKEITHPNPSSRPNEEPSPNTTNGSNGSMTETPNFTSIPQPQNVIRCPPINWAKYHIVGESLDKMHEEQKRHPSTADPLRAAQGRRASPHAVAAPYSPFTDRVGETQSTSQSWRTFKKSPS</sequence>
<dbReference type="InterPro" id="IPR037830">
    <property type="entry name" value="ZZZ3"/>
</dbReference>
<keyword evidence="5" id="KW-1185">Reference proteome</keyword>
<feature type="compositionally biased region" description="Low complexity" evidence="2">
    <location>
        <begin position="43"/>
        <end position="79"/>
    </location>
</feature>